<organism evidence="5 6">
    <name type="scientific">Bifidobacterium xylocopae</name>
    <dbReference type="NCBI Taxonomy" id="2493119"/>
    <lineage>
        <taxon>Bacteria</taxon>
        <taxon>Bacillati</taxon>
        <taxon>Actinomycetota</taxon>
        <taxon>Actinomycetes</taxon>
        <taxon>Bifidobacteriales</taxon>
        <taxon>Bifidobacteriaceae</taxon>
        <taxon>Bifidobacterium</taxon>
    </lineage>
</organism>
<evidence type="ECO:0000259" key="4">
    <source>
        <dbReference type="PROSITE" id="PS50977"/>
    </source>
</evidence>
<dbReference type="Pfam" id="PF00440">
    <property type="entry name" value="TetR_N"/>
    <property type="match status" value="1"/>
</dbReference>
<dbReference type="SUPFAM" id="SSF46689">
    <property type="entry name" value="Homeodomain-like"/>
    <property type="match status" value="1"/>
</dbReference>
<comment type="caution">
    <text evidence="5">The sequence shown here is derived from an EMBL/GenBank/DDBJ whole genome shotgun (WGS) entry which is preliminary data.</text>
</comment>
<dbReference type="GO" id="GO:0003677">
    <property type="term" value="F:DNA binding"/>
    <property type="evidence" value="ECO:0007669"/>
    <property type="project" value="UniProtKB-UniRule"/>
</dbReference>
<reference evidence="5 6" key="1">
    <citation type="submission" date="2017-10" db="EMBL/GenBank/DDBJ databases">
        <title>Bifidobacterium xylocopum sp. nov. and Bifidobacterium aemilianum sp. nov., from the carpenter bee (Xylocopa violacea) digestive tract.</title>
        <authorList>
            <person name="Alberoni D."/>
            <person name="Baffoni L."/>
            <person name="Di Gioia D."/>
            <person name="Gaggia F."/>
            <person name="Biavati B."/>
        </authorList>
    </citation>
    <scope>NUCLEOTIDE SEQUENCE [LARGE SCALE GENOMIC DNA]</scope>
    <source>
        <strain evidence="5 6">XV2</strain>
    </source>
</reference>
<evidence type="ECO:0000313" key="5">
    <source>
        <dbReference type="EMBL" id="RBP99533.1"/>
    </source>
</evidence>
<sequence>MPKIEEATLSEHRQRLLAHILDAAEAILKTGGRQALTMGAVSKRAGIARNSLYRYAANADRLADMVMERRLPSWEGALNSALDGLVDPRAIILAWSRTNMNQAREHGHGWLMDLFADSGDTHMRKRFLYGRGPEAGAAPDQSTGSTYSSAEPGGAGIAKLHFYHMVNDPLIQAWQRLLPGRVQTGVELTRGLVQSGMRLIDAQEASVSAKAPDTRERDQTIEEIAQDVQACVQAVVLALTEPRSGNITQAGYGQVE</sequence>
<evidence type="ECO:0000256" key="2">
    <source>
        <dbReference type="PROSITE-ProRule" id="PRU00335"/>
    </source>
</evidence>
<gene>
    <name evidence="5" type="ORF">CRD59_03120</name>
</gene>
<dbReference type="OrthoDB" id="4709704at2"/>
<dbReference type="EMBL" id="PDCH01000004">
    <property type="protein sequence ID" value="RBP99533.1"/>
    <property type="molecule type" value="Genomic_DNA"/>
</dbReference>
<name>A0A366KEJ2_9BIFI</name>
<keyword evidence="1 2" id="KW-0238">DNA-binding</keyword>
<accession>A0A366KEJ2</accession>
<dbReference type="InterPro" id="IPR009057">
    <property type="entry name" value="Homeodomain-like_sf"/>
</dbReference>
<protein>
    <recommendedName>
        <fullName evidence="4">HTH tetR-type domain-containing protein</fullName>
    </recommendedName>
</protein>
<feature type="DNA-binding region" description="H-T-H motif" evidence="2">
    <location>
        <begin position="37"/>
        <end position="56"/>
    </location>
</feature>
<dbReference type="Proteomes" id="UP000252345">
    <property type="component" value="Unassembled WGS sequence"/>
</dbReference>
<feature type="domain" description="HTH tetR-type" evidence="4">
    <location>
        <begin position="14"/>
        <end position="74"/>
    </location>
</feature>
<dbReference type="Gene3D" id="1.10.357.10">
    <property type="entry name" value="Tetracycline Repressor, domain 2"/>
    <property type="match status" value="1"/>
</dbReference>
<evidence type="ECO:0000313" key="6">
    <source>
        <dbReference type="Proteomes" id="UP000252345"/>
    </source>
</evidence>
<feature type="region of interest" description="Disordered" evidence="3">
    <location>
        <begin position="131"/>
        <end position="150"/>
    </location>
</feature>
<feature type="compositionally biased region" description="Polar residues" evidence="3">
    <location>
        <begin position="140"/>
        <end position="149"/>
    </location>
</feature>
<dbReference type="RefSeq" id="WP_113853145.1">
    <property type="nucleotide sequence ID" value="NZ_PDCH01000004.1"/>
</dbReference>
<proteinExistence type="predicted"/>
<dbReference type="PROSITE" id="PS50977">
    <property type="entry name" value="HTH_TETR_2"/>
    <property type="match status" value="1"/>
</dbReference>
<keyword evidence="6" id="KW-1185">Reference proteome</keyword>
<evidence type="ECO:0000256" key="1">
    <source>
        <dbReference type="ARBA" id="ARBA00023125"/>
    </source>
</evidence>
<evidence type="ECO:0000256" key="3">
    <source>
        <dbReference type="SAM" id="MobiDB-lite"/>
    </source>
</evidence>
<dbReference type="InterPro" id="IPR001647">
    <property type="entry name" value="HTH_TetR"/>
</dbReference>
<dbReference type="AlphaFoldDB" id="A0A366KEJ2"/>